<feature type="compositionally biased region" description="Basic and acidic residues" evidence="6">
    <location>
        <begin position="424"/>
        <end position="437"/>
    </location>
</feature>
<evidence type="ECO:0000259" key="7">
    <source>
        <dbReference type="Pfam" id="PF01266"/>
    </source>
</evidence>
<dbReference type="SUPFAM" id="SSF51905">
    <property type="entry name" value="FAD/NAD(P)-binding domain"/>
    <property type="match status" value="1"/>
</dbReference>
<evidence type="ECO:0000256" key="2">
    <source>
        <dbReference type="ARBA" id="ARBA00010989"/>
    </source>
</evidence>
<feature type="domain" description="FAD dependent oxidoreductase" evidence="7">
    <location>
        <begin position="10"/>
        <end position="392"/>
    </location>
</feature>
<dbReference type="PANTHER" id="PTHR10961">
    <property type="entry name" value="PEROXISOMAL SARCOSINE OXIDASE"/>
    <property type="match status" value="1"/>
</dbReference>
<dbReference type="GO" id="GO:0051698">
    <property type="term" value="F:saccharopine oxidase activity"/>
    <property type="evidence" value="ECO:0007669"/>
    <property type="project" value="TreeGrafter"/>
</dbReference>
<dbReference type="Pfam" id="PF01266">
    <property type="entry name" value="DAO"/>
    <property type="match status" value="1"/>
</dbReference>
<reference evidence="8" key="1">
    <citation type="journal article" date="2014" name="Genome Announc.">
        <title>Complete sequencing and chromosome-scale genome assembly of the industrial progenitor strain P2niaD18 from the penicillin producer Penicillium chrysogenum.</title>
        <authorList>
            <person name="Specht T."/>
            <person name="Dahlmann T.A."/>
            <person name="Zadra I."/>
            <person name="Kurnsteiner H."/>
            <person name="Kuck U."/>
        </authorList>
    </citation>
    <scope>NUCLEOTIDE SEQUENCE [LARGE SCALE GENOMIC DNA]</scope>
    <source>
        <strain evidence="8">P2niaD18</strain>
    </source>
</reference>
<comment type="similarity">
    <text evidence="2">Belongs to the MSOX/MTOX family.</text>
</comment>
<evidence type="ECO:0000313" key="8">
    <source>
        <dbReference type="EMBL" id="KZN93168.1"/>
    </source>
</evidence>
<dbReference type="PhylomeDB" id="A0A167XSV8"/>
<evidence type="ECO:0000256" key="5">
    <source>
        <dbReference type="ARBA" id="ARBA00023002"/>
    </source>
</evidence>
<proteinExistence type="inferred from homology"/>
<keyword evidence="5" id="KW-0560">Oxidoreductase</keyword>
<feature type="region of interest" description="Disordered" evidence="6">
    <location>
        <begin position="413"/>
        <end position="437"/>
    </location>
</feature>
<dbReference type="Gene3D" id="3.50.50.60">
    <property type="entry name" value="FAD/NAD(P)-binding domain"/>
    <property type="match status" value="1"/>
</dbReference>
<name>A0A167XSV8_PENCH</name>
<dbReference type="InterPro" id="IPR036188">
    <property type="entry name" value="FAD/NAD-bd_sf"/>
</dbReference>
<dbReference type="InterPro" id="IPR045170">
    <property type="entry name" value="MTOX"/>
</dbReference>
<evidence type="ECO:0000256" key="6">
    <source>
        <dbReference type="SAM" id="MobiDB-lite"/>
    </source>
</evidence>
<accession>A0A167XSV8</accession>
<comment type="cofactor">
    <cofactor evidence="1">
        <name>FAD</name>
        <dbReference type="ChEBI" id="CHEBI:57692"/>
    </cofactor>
</comment>
<dbReference type="Gene3D" id="3.30.9.10">
    <property type="entry name" value="D-Amino Acid Oxidase, subunit A, domain 2"/>
    <property type="match status" value="2"/>
</dbReference>
<evidence type="ECO:0000256" key="3">
    <source>
        <dbReference type="ARBA" id="ARBA00022630"/>
    </source>
</evidence>
<dbReference type="EMBL" id="CM002798">
    <property type="protein sequence ID" value="KZN93168.1"/>
    <property type="molecule type" value="Genomic_DNA"/>
</dbReference>
<evidence type="ECO:0000256" key="1">
    <source>
        <dbReference type="ARBA" id="ARBA00001974"/>
    </source>
</evidence>
<evidence type="ECO:0000256" key="4">
    <source>
        <dbReference type="ARBA" id="ARBA00022827"/>
    </source>
</evidence>
<gene>
    <name evidence="8" type="ORF">EN45_033380</name>
</gene>
<sequence length="437" mass="48304">MAHSRESTKIVIVGGGGTMGSSTALHLIRSGYTPSNITVLDVYPIPSLQSAGYDLNKIMSIRLRNGPDWQLSLEALDMWKNDPLFKPFFHNVGMLDCSSSQEGIASLRRKHQDLIDANIGLEKTNIWLESEDDILAKAPHFTREQIKGWKGLFCGDGGWLAAAKAINAIGTFLKSQGVKFGFGSAGTFKRPLFAPDGATCSGVETVDGTKYFADKVVLAAGAWSSTLVDLEDQCVSKAWVFAHIQLTPQESAQYKDVPVVYDGDYGFFFEPNEHGVIKVCDEFPGFSRFKLHQPYGATSPKLISVPRSHAKHPTDTYPDSSEETIRKAIARFMPRFKDKELFNRSMCWCTDTADANLLICEHPKWKNFILATGDSGHSFKVLPNIGKHVVELIEGRLPQDLAGAWRWRPGGDALKSKRSAPAKDLAEMPGWKHDAKL</sequence>
<dbReference type="PANTHER" id="PTHR10961:SF26">
    <property type="entry name" value="L-SACCHAROPINE OXIDASE"/>
    <property type="match status" value="1"/>
</dbReference>
<dbReference type="GO" id="GO:0008115">
    <property type="term" value="F:sarcosine oxidase activity"/>
    <property type="evidence" value="ECO:0007669"/>
    <property type="project" value="TreeGrafter"/>
</dbReference>
<dbReference type="GO" id="GO:0050660">
    <property type="term" value="F:flavin adenine dinucleotide binding"/>
    <property type="evidence" value="ECO:0007669"/>
    <property type="project" value="InterPro"/>
</dbReference>
<dbReference type="InterPro" id="IPR006076">
    <property type="entry name" value="FAD-dep_OxRdtase"/>
</dbReference>
<keyword evidence="4" id="KW-0274">FAD</keyword>
<protein>
    <submittedName>
        <fullName evidence="8">L-saccharopine oxidase</fullName>
    </submittedName>
</protein>
<dbReference type="AlphaFoldDB" id="A0A167XSV8"/>
<dbReference type="Proteomes" id="UP000076449">
    <property type="component" value="Chromosome I"/>
</dbReference>
<organism evidence="8">
    <name type="scientific">Penicillium chrysogenum</name>
    <name type="common">Penicillium notatum</name>
    <dbReference type="NCBI Taxonomy" id="5076"/>
    <lineage>
        <taxon>Eukaryota</taxon>
        <taxon>Fungi</taxon>
        <taxon>Dikarya</taxon>
        <taxon>Ascomycota</taxon>
        <taxon>Pezizomycotina</taxon>
        <taxon>Eurotiomycetes</taxon>
        <taxon>Eurotiomycetidae</taxon>
        <taxon>Eurotiales</taxon>
        <taxon>Aspergillaceae</taxon>
        <taxon>Penicillium</taxon>
        <taxon>Penicillium chrysogenum species complex</taxon>
    </lineage>
</organism>
<keyword evidence="3" id="KW-0285">Flavoprotein</keyword>